<gene>
    <name evidence="1" type="ORF">H8704_11505</name>
</gene>
<sequence length="63" mass="6996">MLLDVASGGFALSLALTNRTDLVSEDMNPEERREMLEKLRSEQLEKEVGLLVNQIGKIDQPPG</sequence>
<reference evidence="1 2" key="1">
    <citation type="submission" date="2020-08" db="EMBL/GenBank/DDBJ databases">
        <title>Genome public.</title>
        <authorList>
            <person name="Liu C."/>
            <person name="Sun Q."/>
        </authorList>
    </citation>
    <scope>NUCLEOTIDE SEQUENCE [LARGE SCALE GENOMIC DNA]</scope>
    <source>
        <strain evidence="1 2">NSJ-37</strain>
    </source>
</reference>
<accession>A0ABR7N4E7</accession>
<protein>
    <submittedName>
        <fullName evidence="1">Uncharacterized protein</fullName>
    </submittedName>
</protein>
<dbReference type="RefSeq" id="WP_022464276.1">
    <property type="nucleotide sequence ID" value="NZ_JACRSX010000018.1"/>
</dbReference>
<keyword evidence="2" id="KW-1185">Reference proteome</keyword>
<evidence type="ECO:0000313" key="1">
    <source>
        <dbReference type="EMBL" id="MBC8563240.1"/>
    </source>
</evidence>
<proteinExistence type="predicted"/>
<evidence type="ECO:0000313" key="2">
    <source>
        <dbReference type="Proteomes" id="UP000606193"/>
    </source>
</evidence>
<comment type="caution">
    <text evidence="1">The sequence shown here is derived from an EMBL/GenBank/DDBJ whole genome shotgun (WGS) entry which is preliminary data.</text>
</comment>
<dbReference type="EMBL" id="JACRSX010000018">
    <property type="protein sequence ID" value="MBC8563240.1"/>
    <property type="molecule type" value="Genomic_DNA"/>
</dbReference>
<dbReference type="Proteomes" id="UP000606193">
    <property type="component" value="Unassembled WGS sequence"/>
</dbReference>
<organism evidence="1 2">
    <name type="scientific">Jutongia huaianensis</name>
    <dbReference type="NCBI Taxonomy" id="2763668"/>
    <lineage>
        <taxon>Bacteria</taxon>
        <taxon>Bacillati</taxon>
        <taxon>Bacillota</taxon>
        <taxon>Clostridia</taxon>
        <taxon>Lachnospirales</taxon>
        <taxon>Lachnospiraceae</taxon>
        <taxon>Jutongia</taxon>
    </lineage>
</organism>
<name>A0ABR7N4E7_9FIRM</name>